<organism evidence="3 4">
    <name type="scientific">Ilyomonas limi</name>
    <dbReference type="NCBI Taxonomy" id="2575867"/>
    <lineage>
        <taxon>Bacteria</taxon>
        <taxon>Pseudomonadati</taxon>
        <taxon>Bacteroidota</taxon>
        <taxon>Chitinophagia</taxon>
        <taxon>Chitinophagales</taxon>
        <taxon>Chitinophagaceae</taxon>
        <taxon>Ilyomonas</taxon>
    </lineage>
</organism>
<feature type="transmembrane region" description="Helical" evidence="1">
    <location>
        <begin position="68"/>
        <end position="89"/>
    </location>
</feature>
<dbReference type="GO" id="GO:0016717">
    <property type="term" value="F:oxidoreductase activity, acting on paired donors, with oxidation of a pair of donors resulting in the reduction of molecular oxygen to two molecules of water"/>
    <property type="evidence" value="ECO:0007669"/>
    <property type="project" value="TreeGrafter"/>
</dbReference>
<keyword evidence="4" id="KW-1185">Reference proteome</keyword>
<comment type="caution">
    <text evidence="3">The sequence shown here is derived from an EMBL/GenBank/DDBJ whole genome shotgun (WGS) entry which is preliminary data.</text>
</comment>
<keyword evidence="1" id="KW-0472">Membrane</keyword>
<dbReference type="AlphaFoldDB" id="A0A4U3L4T5"/>
<sequence length="367" mass="43661">MRTLAKPVFMKVKAEQDLFISLRQQVMEVVAALEAKRWWTIKAKTILFPLLYVAAYAGALLWGSNIGVLYICYFLLGCFLLLNFLNLIHDAVHHTLFKQPWLNRMYVYFFDIMGANSYMWKIRHIRLHHNYPNVMGWDSDFEQSPMARVFPHGAYSVMHRYQHFYLPLLYPLYLFNWLLVRDYKDFFIKSRLVWKVNQHIPAIEYVKLFLFKIFFLLYTIVIPKVVLGISWAQIFIAFLIMMFTASIISLVVLLSPHATPESEFPLPDEKGMLPDTWFRHQLATTNDVISDSWFIRFFMGSFNYHIAHHLFPHINHVYYPEVTTVIEAFAKKHQLPYRTFTLSHSLFNHYRLLKANAVYENLFEETM</sequence>
<proteinExistence type="predicted"/>
<evidence type="ECO:0000256" key="1">
    <source>
        <dbReference type="SAM" id="Phobius"/>
    </source>
</evidence>
<feature type="transmembrane region" description="Helical" evidence="1">
    <location>
        <begin position="234"/>
        <end position="254"/>
    </location>
</feature>
<protein>
    <submittedName>
        <fullName evidence="3">Fatty acid desaturase</fullName>
    </submittedName>
</protein>
<evidence type="ECO:0000259" key="2">
    <source>
        <dbReference type="Pfam" id="PF00487"/>
    </source>
</evidence>
<feature type="domain" description="Fatty acid desaturase" evidence="2">
    <location>
        <begin position="71"/>
        <end position="340"/>
    </location>
</feature>
<evidence type="ECO:0000313" key="3">
    <source>
        <dbReference type="EMBL" id="TKK69349.1"/>
    </source>
</evidence>
<evidence type="ECO:0000313" key="4">
    <source>
        <dbReference type="Proteomes" id="UP000305848"/>
    </source>
</evidence>
<dbReference type="InterPro" id="IPR012171">
    <property type="entry name" value="Fatty_acid_desaturase"/>
</dbReference>
<reference evidence="3 4" key="1">
    <citation type="submission" date="2019-05" db="EMBL/GenBank/DDBJ databases">
        <title>Panacibacter sp. strain 17mud1-8 Genome sequencing and assembly.</title>
        <authorList>
            <person name="Chhetri G."/>
        </authorList>
    </citation>
    <scope>NUCLEOTIDE SEQUENCE [LARGE SCALE GENOMIC DNA]</scope>
    <source>
        <strain evidence="3 4">17mud1-8</strain>
    </source>
</reference>
<feature type="transmembrane region" description="Helical" evidence="1">
    <location>
        <begin position="46"/>
        <end position="62"/>
    </location>
</feature>
<dbReference type="RefSeq" id="WP_137261344.1">
    <property type="nucleotide sequence ID" value="NZ_SZQL01000005.1"/>
</dbReference>
<dbReference type="InterPro" id="IPR005804">
    <property type="entry name" value="FA_desaturase_dom"/>
</dbReference>
<dbReference type="PANTHER" id="PTHR19353">
    <property type="entry name" value="FATTY ACID DESATURASE 2"/>
    <property type="match status" value="1"/>
</dbReference>
<dbReference type="PANTHER" id="PTHR19353:SF19">
    <property type="entry name" value="DELTA(5) FATTY ACID DESATURASE C-RELATED"/>
    <property type="match status" value="1"/>
</dbReference>
<accession>A0A4U3L4T5</accession>
<feature type="transmembrane region" description="Helical" evidence="1">
    <location>
        <begin position="202"/>
        <end position="222"/>
    </location>
</feature>
<dbReference type="Proteomes" id="UP000305848">
    <property type="component" value="Unassembled WGS sequence"/>
</dbReference>
<feature type="transmembrane region" description="Helical" evidence="1">
    <location>
        <begin position="101"/>
        <end position="120"/>
    </location>
</feature>
<keyword evidence="1" id="KW-1133">Transmembrane helix</keyword>
<dbReference type="GO" id="GO:0016020">
    <property type="term" value="C:membrane"/>
    <property type="evidence" value="ECO:0007669"/>
    <property type="project" value="TreeGrafter"/>
</dbReference>
<dbReference type="OrthoDB" id="104711at2"/>
<gene>
    <name evidence="3" type="ORF">FC093_08515</name>
</gene>
<name>A0A4U3L4T5_9BACT</name>
<dbReference type="EMBL" id="SZQL01000005">
    <property type="protein sequence ID" value="TKK69349.1"/>
    <property type="molecule type" value="Genomic_DNA"/>
</dbReference>
<feature type="transmembrane region" description="Helical" evidence="1">
    <location>
        <begin position="164"/>
        <end position="181"/>
    </location>
</feature>
<dbReference type="Pfam" id="PF00487">
    <property type="entry name" value="FA_desaturase"/>
    <property type="match status" value="1"/>
</dbReference>
<keyword evidence="1" id="KW-0812">Transmembrane</keyword>
<dbReference type="GO" id="GO:0008610">
    <property type="term" value="P:lipid biosynthetic process"/>
    <property type="evidence" value="ECO:0007669"/>
    <property type="project" value="UniProtKB-ARBA"/>
</dbReference>